<dbReference type="InterPro" id="IPR012582">
    <property type="entry name" value="DNAPKcs_CC3"/>
</dbReference>
<sequence>MKKEIMEKLDGMYKNEEQYKTQHRKSIFYKIFYPTLESATEEALLEDYFIAHVLDIMSTLNKKIPYHLDVKLDSHFLNKICCLDLITLFYSRLSKDSLHSLTSKVNSEYCKHFCVTDIKGKELTTSIIRTAKDFKSDDYHSKINSHKTTPSSPLDDFEMQRLLNCSSFNTLSHVLMRTQTDVKFYTAFLFTENLAKGEIIWENLIDTKRLYKFSIEITDAEARKMKYKTLRKQIRIHTQGKPGVDAEDEEEDNDNVQYLSTLDSSVSADLTQLIPKSNHFSVNKSVPHQSTPTLDFDEMNCHESMQTLMTIIHHINENIAPFQSSPTSAAAPTWLSCIIEKISSPSTRWNVVIFLVKVIVNCQQILKYFASFLIGPLLKVAQDCRLYEHGSNTISNDVVVMLLLWSDAAKPMERDRDMLSRLLEALVRNSDDSNRSVMRNNVEIIKVFLESWKDIVDVPTKILLEKISERNISGKQNIYGLQMVGAVLAKQILPYEISCDLETKHKFFKSLSDCMLCESKSVYCVAAEVLGMGLNLLSLKDADVLKDAMVLVSKSMSNFKDDKFITCLHKMQLNYPAICERYKSKVLFMIPNVYGIYQIYCLEILKHYCDRSLFVDLKLASLKFVHALLTHLTVDDLTLLIPHLFSVGNHTSVECRVALNEIFMWIYDQYYDKKLEDKFALEIDNVKKSLIGSLQDEDDVVRTLAYNYWRRESHLPKSADVRLKRIISHMYQSTSEASFLTYACDFLMELTSWSSEFNKELFDMPLSECIFQFLNGRDNTILLTMQDVQIHSDWRERHSMMTPLFVETQMSISTPSLSSSSSSLPVGQVRITQAPSAFDSIQSQSNNPTFDWLTQESIDVSALTATARSSSSLLFSRTSHQVRLQSSAEPDREVFDDVKKLRRRFQKYSDQEENLYFIKKATKMGKQKEDENLIRKQSRENDVRMVRNYRMGELPDIQIKHRHLIAPLQALAQRDGQTSRLLFTSLFKGIVTEQMMKCRDDDDLMMIHDDQVDKEDQDMTAWFTTFNESFNKCLQESACLDPQFISTALELCFEYVDHISIAPQLITKVALSANVQPLGILLLEKIIVTLRRNLKSDQVPTCPPRKIRKKMEATGEISLIDECWIELAKLYKSISDYNHVRCIFAYHLTLPCKPATSAASSNVLKSSDVTKLATEAEMSRDYVTAFTYYNQGVNIYNDEDISIVGGNAGAVLSFVMNYWDDCRLQCIERLGQWKNVEQICHNKVRIETISDDNHHRLDDFWKDDTFFYLSYLMKSETKLLLASGGGDPQLQHFLSFIDRNLKIRERKHILENTFYTELALLSLWEDDHFKARHYVELARNAFCREWSHTSRAQQKNKLSRLQKLHVVKELQGVIEATSSSGR</sequence>
<dbReference type="SUPFAM" id="SSF48371">
    <property type="entry name" value="ARM repeat"/>
    <property type="match status" value="1"/>
</dbReference>
<protein>
    <recommendedName>
        <fullName evidence="1">DNA-dependent protein kinase catalytic subunit CC3 domain-containing protein</fullName>
    </recommendedName>
</protein>
<dbReference type="HOGENOM" id="CLU_270246_0_0_1"/>
<dbReference type="GO" id="GO:0005634">
    <property type="term" value="C:nucleus"/>
    <property type="evidence" value="ECO:0007669"/>
    <property type="project" value="InterPro"/>
</dbReference>
<dbReference type="InterPro" id="IPR016024">
    <property type="entry name" value="ARM-type_fold"/>
</dbReference>
<reference evidence="2 4" key="2">
    <citation type="journal article" date="2013" name="Nature">
        <title>Insights into bilaterian evolution from three spiralian genomes.</title>
        <authorList>
            <person name="Simakov O."/>
            <person name="Marletaz F."/>
            <person name="Cho S.J."/>
            <person name="Edsinger-Gonzales E."/>
            <person name="Havlak P."/>
            <person name="Hellsten U."/>
            <person name="Kuo D.H."/>
            <person name="Larsson T."/>
            <person name="Lv J."/>
            <person name="Arendt D."/>
            <person name="Savage R."/>
            <person name="Osoegawa K."/>
            <person name="de Jong P."/>
            <person name="Grimwood J."/>
            <person name="Chapman J.A."/>
            <person name="Shapiro H."/>
            <person name="Aerts A."/>
            <person name="Otillar R.P."/>
            <person name="Terry A.Y."/>
            <person name="Boore J.L."/>
            <person name="Grigoriev I.V."/>
            <person name="Lindberg D.R."/>
            <person name="Seaver E.C."/>
            <person name="Weisblat D.A."/>
            <person name="Putnam N.H."/>
            <person name="Rokhsar D.S."/>
        </authorList>
    </citation>
    <scope>NUCLEOTIDE SEQUENCE</scope>
</reference>
<dbReference type="STRING" id="6412.T1ENL0"/>
<dbReference type="EnsemblMetazoa" id="HelroT159097">
    <property type="protein sequence ID" value="HelroP159097"/>
    <property type="gene ID" value="HelroG159097"/>
</dbReference>
<dbReference type="GeneID" id="20198160"/>
<dbReference type="Proteomes" id="UP000015101">
    <property type="component" value="Unassembled WGS sequence"/>
</dbReference>
<dbReference type="SMART" id="SM01344">
    <property type="entry name" value="NUC194"/>
    <property type="match status" value="1"/>
</dbReference>
<dbReference type="EMBL" id="KB095811">
    <property type="protein sequence ID" value="ESO12540.1"/>
    <property type="molecule type" value="Genomic_DNA"/>
</dbReference>
<evidence type="ECO:0000313" key="4">
    <source>
        <dbReference type="Proteomes" id="UP000015101"/>
    </source>
</evidence>
<dbReference type="OMA" id="EMNCHES"/>
<dbReference type="Pfam" id="PF19704">
    <property type="entry name" value="DNAPKcs_CC5"/>
    <property type="match status" value="1"/>
</dbReference>
<dbReference type="Pfam" id="PF08163">
    <property type="entry name" value="DNAPKcs_CC3"/>
    <property type="match status" value="1"/>
</dbReference>
<dbReference type="eggNOG" id="KOG0891">
    <property type="taxonomic scope" value="Eukaryota"/>
</dbReference>
<dbReference type="InterPro" id="IPR045581">
    <property type="entry name" value="DNAPKcs_CC5"/>
</dbReference>
<accession>T1ENL0</accession>
<dbReference type="EMBL" id="AMQM01000186">
    <property type="status" value="NOT_ANNOTATED_CDS"/>
    <property type="molecule type" value="Genomic_DNA"/>
</dbReference>
<organism evidence="3 4">
    <name type="scientific">Helobdella robusta</name>
    <name type="common">Californian leech</name>
    <dbReference type="NCBI Taxonomy" id="6412"/>
    <lineage>
        <taxon>Eukaryota</taxon>
        <taxon>Metazoa</taxon>
        <taxon>Spiralia</taxon>
        <taxon>Lophotrochozoa</taxon>
        <taxon>Annelida</taxon>
        <taxon>Clitellata</taxon>
        <taxon>Hirudinea</taxon>
        <taxon>Rhynchobdellida</taxon>
        <taxon>Glossiphoniidae</taxon>
        <taxon>Helobdella</taxon>
    </lineage>
</organism>
<gene>
    <name evidence="3" type="primary">20198160</name>
    <name evidence="2" type="ORF">HELRODRAFT_159097</name>
</gene>
<reference evidence="3" key="3">
    <citation type="submission" date="2015-06" db="UniProtKB">
        <authorList>
            <consortium name="EnsemblMetazoa"/>
        </authorList>
    </citation>
    <scope>IDENTIFICATION</scope>
</reference>
<dbReference type="InParanoid" id="T1ENL0"/>
<feature type="domain" description="DNA-dependent protein kinase catalytic subunit CC3" evidence="1">
    <location>
        <begin position="21"/>
        <end position="419"/>
    </location>
</feature>
<dbReference type="KEGG" id="hro:HELRODRAFT_159097"/>
<evidence type="ECO:0000259" key="1">
    <source>
        <dbReference type="SMART" id="SM01344"/>
    </source>
</evidence>
<dbReference type="CTD" id="20198160"/>
<dbReference type="OrthoDB" id="431717at2759"/>
<reference evidence="4" key="1">
    <citation type="submission" date="2012-12" db="EMBL/GenBank/DDBJ databases">
        <authorList>
            <person name="Hellsten U."/>
            <person name="Grimwood J."/>
            <person name="Chapman J.A."/>
            <person name="Shapiro H."/>
            <person name="Aerts A."/>
            <person name="Otillar R.P."/>
            <person name="Terry A.Y."/>
            <person name="Boore J.L."/>
            <person name="Simakov O."/>
            <person name="Marletaz F."/>
            <person name="Cho S.-J."/>
            <person name="Edsinger-Gonzales E."/>
            <person name="Havlak P."/>
            <person name="Kuo D.-H."/>
            <person name="Larsson T."/>
            <person name="Lv J."/>
            <person name="Arendt D."/>
            <person name="Savage R."/>
            <person name="Osoegawa K."/>
            <person name="de Jong P."/>
            <person name="Lindberg D.R."/>
            <person name="Seaver E.C."/>
            <person name="Weisblat D.A."/>
            <person name="Putnam N.H."/>
            <person name="Grigoriev I.V."/>
            <person name="Rokhsar D.S."/>
        </authorList>
    </citation>
    <scope>NUCLEOTIDE SEQUENCE</scope>
</reference>
<proteinExistence type="predicted"/>
<dbReference type="RefSeq" id="XP_009009260.1">
    <property type="nucleotide sequence ID" value="XM_009011012.1"/>
</dbReference>
<keyword evidence="4" id="KW-1185">Reference proteome</keyword>
<evidence type="ECO:0000313" key="2">
    <source>
        <dbReference type="EMBL" id="ESO12540.1"/>
    </source>
</evidence>
<name>T1ENL0_HELRO</name>
<evidence type="ECO:0000313" key="3">
    <source>
        <dbReference type="EnsemblMetazoa" id="HelroP159097"/>
    </source>
</evidence>
<dbReference type="GO" id="GO:0006303">
    <property type="term" value="P:double-strand break repair via nonhomologous end joining"/>
    <property type="evidence" value="ECO:0007669"/>
    <property type="project" value="InterPro"/>
</dbReference>